<dbReference type="STRING" id="1220535.IMCC14465_05040"/>
<reference evidence="1 2" key="1">
    <citation type="journal article" date="2012" name="J. Bacteriol.">
        <title>Genome Sequence of Strain IMCC14465, Isolated from the East Sea, Belonging to the PS1 Clade of Alphaproteobacteria.</title>
        <authorList>
            <person name="Yang S.J."/>
            <person name="Kang I."/>
            <person name="Cho J.C."/>
        </authorList>
    </citation>
    <scope>NUCLEOTIDE SEQUENCE [LARGE SCALE GENOMIC DNA]</scope>
    <source>
        <strain evidence="1 2">IMCC14465</strain>
    </source>
</reference>
<dbReference type="AlphaFoldDB" id="J9A6X9"/>
<protein>
    <recommendedName>
        <fullName evidence="3">Sulfotransferase domain-containing protein</fullName>
    </recommendedName>
</protein>
<evidence type="ECO:0008006" key="3">
    <source>
        <dbReference type="Google" id="ProtNLM"/>
    </source>
</evidence>
<dbReference type="eggNOG" id="ENOG5032RYM">
    <property type="taxonomic scope" value="Bacteria"/>
</dbReference>
<dbReference type="Proteomes" id="UP000004836">
    <property type="component" value="Unassembled WGS sequence"/>
</dbReference>
<accession>J9A6X9</accession>
<name>J9A6X9_9PROT</name>
<comment type="caution">
    <text evidence="1">The sequence shown here is derived from an EMBL/GenBank/DDBJ whole genome shotgun (WGS) entry which is preliminary data.</text>
</comment>
<dbReference type="EMBL" id="ALYF01000002">
    <property type="protein sequence ID" value="EJW22110.1"/>
    <property type="molecule type" value="Genomic_DNA"/>
</dbReference>
<proteinExistence type="predicted"/>
<organism evidence="1 2">
    <name type="scientific">alpha proteobacterium IMCC14465</name>
    <dbReference type="NCBI Taxonomy" id="1220535"/>
    <lineage>
        <taxon>Bacteria</taxon>
        <taxon>Pseudomonadati</taxon>
        <taxon>Pseudomonadota</taxon>
        <taxon>Alphaproteobacteria</taxon>
        <taxon>PS1 clade</taxon>
    </lineage>
</organism>
<dbReference type="Gene3D" id="3.40.50.300">
    <property type="entry name" value="P-loop containing nucleotide triphosphate hydrolases"/>
    <property type="match status" value="1"/>
</dbReference>
<evidence type="ECO:0000313" key="2">
    <source>
        <dbReference type="Proteomes" id="UP000004836"/>
    </source>
</evidence>
<dbReference type="SUPFAM" id="SSF52540">
    <property type="entry name" value="P-loop containing nucleoside triphosphate hydrolases"/>
    <property type="match status" value="1"/>
</dbReference>
<evidence type="ECO:0000313" key="1">
    <source>
        <dbReference type="EMBL" id="EJW22110.1"/>
    </source>
</evidence>
<keyword evidence="2" id="KW-1185">Reference proteome</keyword>
<gene>
    <name evidence="1" type="ORF">IMCC14465_05040</name>
</gene>
<sequence length="270" mass="30493">MLRDAISSVNGGFRVPYDVNYVWRQGCDPSQSDELTLSDLSPETAKKIRSSVIRLSGIKEKELLAANSFVVEKTVSNTLRVPFVHACMPDALLVHIVRNGFDVVASAIEQWNARPDLRYLLQKIRYFPLSEISYAWWFVRNQFLADGNAPSIWGPRYSGIEEDLVRLPLHIICARQWAISVSKTLESLNEIEVNEGQKIITVKYEDICSSPGSLESVYRDLGIVTNGVSSYWRENISMASIGNGKKVLQTTVINDILREFENFPELSGLY</sequence>
<dbReference type="InterPro" id="IPR027417">
    <property type="entry name" value="P-loop_NTPase"/>
</dbReference>